<evidence type="ECO:0000313" key="2">
    <source>
        <dbReference type="EMBL" id="GAA95160.1"/>
    </source>
</evidence>
<evidence type="ECO:0000313" key="3">
    <source>
        <dbReference type="Proteomes" id="UP000009131"/>
    </source>
</evidence>
<accession>G7DX50</accession>
<name>G7DX50_MIXOS</name>
<evidence type="ECO:0000256" key="1">
    <source>
        <dbReference type="SAM" id="MobiDB-lite"/>
    </source>
</evidence>
<organism evidence="2 3">
    <name type="scientific">Mixia osmundae (strain CBS 9802 / IAM 14324 / JCM 22182 / KY 12970)</name>
    <dbReference type="NCBI Taxonomy" id="764103"/>
    <lineage>
        <taxon>Eukaryota</taxon>
        <taxon>Fungi</taxon>
        <taxon>Dikarya</taxon>
        <taxon>Basidiomycota</taxon>
        <taxon>Pucciniomycotina</taxon>
        <taxon>Mixiomycetes</taxon>
        <taxon>Mixiales</taxon>
        <taxon>Mixiaceae</taxon>
        <taxon>Mixia</taxon>
    </lineage>
</organism>
<feature type="non-terminal residue" evidence="2">
    <location>
        <position position="1"/>
    </location>
</feature>
<proteinExistence type="predicted"/>
<reference evidence="2 3" key="2">
    <citation type="journal article" date="2012" name="Open Biol.">
        <title>Characteristics of nucleosomes and linker DNA regions on the genome of the basidiomycete Mixia osmundae revealed by mono- and dinucleosome mapping.</title>
        <authorList>
            <person name="Nishida H."/>
            <person name="Kondo S."/>
            <person name="Matsumoto T."/>
            <person name="Suzuki Y."/>
            <person name="Yoshikawa H."/>
            <person name="Taylor T.D."/>
            <person name="Sugiyama J."/>
        </authorList>
    </citation>
    <scope>NUCLEOTIDE SEQUENCE [LARGE SCALE GENOMIC DNA]</scope>
    <source>
        <strain evidence="3">CBS 9802 / IAM 14324 / JCM 22182 / KY 12970</strain>
    </source>
</reference>
<dbReference type="InParanoid" id="G7DX50"/>
<reference evidence="2 3" key="1">
    <citation type="journal article" date="2011" name="J. Gen. Appl. Microbiol.">
        <title>Draft genome sequencing of the enigmatic basidiomycete Mixia osmundae.</title>
        <authorList>
            <person name="Nishida H."/>
            <person name="Nagatsuka Y."/>
            <person name="Sugiyama J."/>
        </authorList>
    </citation>
    <scope>NUCLEOTIDE SEQUENCE [LARGE SCALE GENOMIC DNA]</scope>
    <source>
        <strain evidence="3">CBS 9802 / IAM 14324 / JCM 22182 / KY 12970</strain>
    </source>
</reference>
<gene>
    <name evidence="2" type="primary">Mo01815</name>
    <name evidence="2" type="ORF">E5Q_01815</name>
</gene>
<dbReference type="EMBL" id="BABT02000055">
    <property type="protein sequence ID" value="GAA95160.1"/>
    <property type="molecule type" value="Genomic_DNA"/>
</dbReference>
<feature type="compositionally biased region" description="Low complexity" evidence="1">
    <location>
        <begin position="7"/>
        <end position="27"/>
    </location>
</feature>
<dbReference type="HOGENOM" id="CLU_545838_0_0_1"/>
<dbReference type="AlphaFoldDB" id="G7DX50"/>
<sequence>EIRDSSIDSISSHSITSSHRTLSTTTTAPIMPHLRDETMRQARDRSVARYIRAASDILDDATAGSRAHRERQSSVYYNFAAQLAAADSTLGLLKTLAVAPEIQAVTRSSSLDRVALAELGLGSSLVGRGHDERLLQVVLLATLVQEGINDRAQSSSWIRSLGQDVLLARLLAANDQGRQVSLQEAYELVQDLIDTRYSGRHEQECRVQLLIQLTSDAARSSSALASISRIGARREDVRDIIESLVFDRRPARNVNARDIIELIASSRSQLKSRRCAALDGGNDNLADLIEALSFDRSARRGLSSRTEHDIEQLANDLIQDRGIERIGGKREIDQVLIDALDGRRSIARENRIERDAERVLIDLLGERGVRGSSSNEAELIQDVIAGRCSTRGLDLEDILAATRRAGRGVDIEDLIATPRTGRDYDLEDLLQARLGRNNSEAETLRLIRNLERNGVLRTVEAEAGCCGQTDELDRISRKLERSGQIERNLAQALRRLSSSL</sequence>
<feature type="region of interest" description="Disordered" evidence="1">
    <location>
        <begin position="1"/>
        <end position="33"/>
    </location>
</feature>
<protein>
    <submittedName>
        <fullName evidence="2">Uncharacterized protein</fullName>
    </submittedName>
</protein>
<comment type="caution">
    <text evidence="2">The sequence shown here is derived from an EMBL/GenBank/DDBJ whole genome shotgun (WGS) entry which is preliminary data.</text>
</comment>
<keyword evidence="3" id="KW-1185">Reference proteome</keyword>
<dbReference type="Proteomes" id="UP000009131">
    <property type="component" value="Unassembled WGS sequence"/>
</dbReference>